<organism evidence="2 3">
    <name type="scientific">Mycobacteroides salmoniphilum</name>
    <dbReference type="NCBI Taxonomy" id="404941"/>
    <lineage>
        <taxon>Bacteria</taxon>
        <taxon>Bacillati</taxon>
        <taxon>Actinomycetota</taxon>
        <taxon>Actinomycetes</taxon>
        <taxon>Mycobacteriales</taxon>
        <taxon>Mycobacteriaceae</taxon>
        <taxon>Mycobacteroides</taxon>
    </lineage>
</organism>
<dbReference type="OrthoDB" id="4764510at2"/>
<protein>
    <submittedName>
        <fullName evidence="2">Uncharacterized protein</fullName>
    </submittedName>
</protein>
<feature type="chain" id="PRO_5020753016" evidence="1">
    <location>
        <begin position="24"/>
        <end position="99"/>
    </location>
</feature>
<dbReference type="STRING" id="404941.GCA_002013645_02345"/>
<feature type="signal peptide" evidence="1">
    <location>
        <begin position="1"/>
        <end position="23"/>
    </location>
</feature>
<evidence type="ECO:0000256" key="1">
    <source>
        <dbReference type="SAM" id="SignalP"/>
    </source>
</evidence>
<dbReference type="AlphaFoldDB" id="A0A4R8SSY8"/>
<dbReference type="EMBL" id="PECL01000008">
    <property type="protein sequence ID" value="TEA03512.1"/>
    <property type="molecule type" value="Genomic_DNA"/>
</dbReference>
<sequence precursor="true">MMKFVCAATILMCSLGAAPVAAADPPPVNPMPAVPVAVPGGTPNYAATASQPPFGLSPASPRGARISAGVDSGYTARIGAGMTAGQLEDPRGMTEGAIP</sequence>
<dbReference type="Proteomes" id="UP000294604">
    <property type="component" value="Unassembled WGS sequence"/>
</dbReference>
<comment type="caution">
    <text evidence="2">The sequence shown here is derived from an EMBL/GenBank/DDBJ whole genome shotgun (WGS) entry which is preliminary data.</text>
</comment>
<accession>A0A4R8SSY8</accession>
<keyword evidence="1" id="KW-0732">Signal</keyword>
<evidence type="ECO:0000313" key="2">
    <source>
        <dbReference type="EMBL" id="TEA03512.1"/>
    </source>
</evidence>
<reference evidence="2 3" key="1">
    <citation type="journal article" date="2019" name="Sci. Rep.">
        <title>Extended insight into the Mycobacterium chelonae-abscessus complex through whole genome sequencing of Mycobacterium salmoniphilum outbreak and Mycobacterium salmoniphilum-like strains.</title>
        <authorList>
            <person name="Behra P.R.K."/>
            <person name="Das S."/>
            <person name="Pettersson B.M.F."/>
            <person name="Shirreff L."/>
            <person name="DuCote T."/>
            <person name="Jacobsson K.G."/>
            <person name="Ennis D.G."/>
            <person name="Kirsebom L.A."/>
        </authorList>
    </citation>
    <scope>NUCLEOTIDE SEQUENCE [LARGE SCALE GENOMIC DNA]</scope>
    <source>
        <strain evidence="2 3">CCUG 60884</strain>
    </source>
</reference>
<evidence type="ECO:0000313" key="3">
    <source>
        <dbReference type="Proteomes" id="UP000294604"/>
    </source>
</evidence>
<proteinExistence type="predicted"/>
<gene>
    <name evidence="2" type="ORF">CCUG60884_02362</name>
</gene>
<name>A0A4R8SSY8_9MYCO</name>